<accession>A0ACC1QIV9</accession>
<dbReference type="Proteomes" id="UP001148737">
    <property type="component" value="Unassembled WGS sequence"/>
</dbReference>
<comment type="caution">
    <text evidence="1">The sequence shown here is derived from an EMBL/GenBank/DDBJ whole genome shotgun (WGS) entry which is preliminary data.</text>
</comment>
<gene>
    <name evidence="1" type="ORF">NLG97_g8493</name>
</gene>
<sequence>MATEATNGTRDAQCTKPAGSCANKQENSTCRVPLPIAIPQVSPKKSSSFLPVYTPELLHYGVTEQAWRLFLQKMSRILADKPPRRSILHAQDMAFSAVRFGTGLWRLHVELLEMAKELFGDQFEQSPGLAMFNLASAIVAGPFLIAFMDALAAPIWLCAVVFTLPVTRRERAKLYAAATNHKWMHSRGLHAQIMSSEELEAFTGASVIQPDYHHEGEFLNQSKSVQSIPEHVERLFLYESSALLIGRETLWLVILRGRLFREAVMAEKRLIESMRQVGPTGVHSDQDFETGPCMWDRRRNDREAAQRSAQLYQEEQELIRLHG</sequence>
<reference evidence="1" key="1">
    <citation type="submission" date="2022-07" db="EMBL/GenBank/DDBJ databases">
        <title>Genome Sequence of Lecanicillium saksenae.</title>
        <authorList>
            <person name="Buettner E."/>
        </authorList>
    </citation>
    <scope>NUCLEOTIDE SEQUENCE</scope>
    <source>
        <strain evidence="1">VT-O1</strain>
    </source>
</reference>
<proteinExistence type="predicted"/>
<keyword evidence="2" id="KW-1185">Reference proteome</keyword>
<evidence type="ECO:0000313" key="1">
    <source>
        <dbReference type="EMBL" id="KAJ3478736.1"/>
    </source>
</evidence>
<name>A0ACC1QIV9_9HYPO</name>
<protein>
    <submittedName>
        <fullName evidence="1">Uncharacterized protein</fullName>
    </submittedName>
</protein>
<organism evidence="1 2">
    <name type="scientific">Lecanicillium saksenae</name>
    <dbReference type="NCBI Taxonomy" id="468837"/>
    <lineage>
        <taxon>Eukaryota</taxon>
        <taxon>Fungi</taxon>
        <taxon>Dikarya</taxon>
        <taxon>Ascomycota</taxon>
        <taxon>Pezizomycotina</taxon>
        <taxon>Sordariomycetes</taxon>
        <taxon>Hypocreomycetidae</taxon>
        <taxon>Hypocreales</taxon>
        <taxon>Cordycipitaceae</taxon>
        <taxon>Lecanicillium</taxon>
    </lineage>
</organism>
<evidence type="ECO:0000313" key="2">
    <source>
        <dbReference type="Proteomes" id="UP001148737"/>
    </source>
</evidence>
<dbReference type="EMBL" id="JANAKD010001510">
    <property type="protein sequence ID" value="KAJ3478736.1"/>
    <property type="molecule type" value="Genomic_DNA"/>
</dbReference>